<dbReference type="Proteomes" id="UP000483286">
    <property type="component" value="Unassembled WGS sequence"/>
</dbReference>
<keyword evidence="3" id="KW-1185">Reference proteome</keyword>
<proteinExistence type="predicted"/>
<reference evidence="2 3" key="1">
    <citation type="submission" date="2019-12" db="EMBL/GenBank/DDBJ databases">
        <title>Deinococcus sp. HMF7620 Genome sequencing and assembly.</title>
        <authorList>
            <person name="Kang H."/>
            <person name="Kim H."/>
            <person name="Joh K."/>
        </authorList>
    </citation>
    <scope>NUCLEOTIDE SEQUENCE [LARGE SCALE GENOMIC DNA]</scope>
    <source>
        <strain evidence="2 3">HMF7620</strain>
    </source>
</reference>
<evidence type="ECO:0000313" key="3">
    <source>
        <dbReference type="Proteomes" id="UP000483286"/>
    </source>
</evidence>
<dbReference type="SUPFAM" id="SSF54427">
    <property type="entry name" value="NTF2-like"/>
    <property type="match status" value="1"/>
</dbReference>
<gene>
    <name evidence="2" type="ORF">GO986_14385</name>
</gene>
<dbReference type="EMBL" id="WQLB01000020">
    <property type="protein sequence ID" value="MVN87945.1"/>
    <property type="molecule type" value="Genomic_DNA"/>
</dbReference>
<dbReference type="NCBIfam" id="TIGR02096">
    <property type="entry name" value="ketosteroid isomerase-related protein"/>
    <property type="match status" value="1"/>
</dbReference>
<dbReference type="InterPro" id="IPR037401">
    <property type="entry name" value="SnoaL-like"/>
</dbReference>
<protein>
    <submittedName>
        <fullName evidence="2">Isopropylmalate/homocitrate/citramalate synthase</fullName>
    </submittedName>
</protein>
<dbReference type="InterPro" id="IPR032710">
    <property type="entry name" value="NTF2-like_dom_sf"/>
</dbReference>
<dbReference type="Gene3D" id="3.10.450.50">
    <property type="match status" value="1"/>
</dbReference>
<dbReference type="InterPro" id="IPR011721">
    <property type="entry name" value="CHP02096"/>
</dbReference>
<dbReference type="AlphaFoldDB" id="A0A7C9M7J7"/>
<evidence type="ECO:0000313" key="2">
    <source>
        <dbReference type="EMBL" id="MVN87945.1"/>
    </source>
</evidence>
<evidence type="ECO:0000259" key="1">
    <source>
        <dbReference type="Pfam" id="PF12680"/>
    </source>
</evidence>
<dbReference type="Pfam" id="PF12680">
    <property type="entry name" value="SnoaL_2"/>
    <property type="match status" value="1"/>
</dbReference>
<organism evidence="2 3">
    <name type="scientific">Deinococcus arboris</name>
    <dbReference type="NCBI Taxonomy" id="2682977"/>
    <lineage>
        <taxon>Bacteria</taxon>
        <taxon>Thermotogati</taxon>
        <taxon>Deinococcota</taxon>
        <taxon>Deinococci</taxon>
        <taxon>Deinococcales</taxon>
        <taxon>Deinococcaceae</taxon>
        <taxon>Deinococcus</taxon>
    </lineage>
</organism>
<comment type="caution">
    <text evidence="2">The sequence shown here is derived from an EMBL/GenBank/DDBJ whole genome shotgun (WGS) entry which is preliminary data.</text>
</comment>
<accession>A0A7C9M7J7</accession>
<sequence>MTAQTETVIRQYYAAFNAADPAGMLALLSEDVRHDINEGGTELGRSAFSAFLARMDRHYREQVTDLVVMVGEGGTRASAEFVIQGTYLHTDHGLPEARGQTYTLPVGAFFEVQGGLISRVTNYYNLADWTRQVSA</sequence>
<name>A0A7C9M7J7_9DEIO</name>
<feature type="domain" description="SnoaL-like" evidence="1">
    <location>
        <begin position="9"/>
        <end position="119"/>
    </location>
</feature>
<dbReference type="RefSeq" id="WP_157460000.1">
    <property type="nucleotide sequence ID" value="NZ_WQLB01000020.1"/>
</dbReference>